<evidence type="ECO:0000256" key="1">
    <source>
        <dbReference type="ARBA" id="ARBA00000085"/>
    </source>
</evidence>
<dbReference type="Pfam" id="PF02518">
    <property type="entry name" value="HATPase_c"/>
    <property type="match status" value="1"/>
</dbReference>
<evidence type="ECO:0000256" key="2">
    <source>
        <dbReference type="ARBA" id="ARBA00012438"/>
    </source>
</evidence>
<evidence type="ECO:0000256" key="6">
    <source>
        <dbReference type="SAM" id="MobiDB-lite"/>
    </source>
</evidence>
<dbReference type="SMART" id="SM00387">
    <property type="entry name" value="HATPase_c"/>
    <property type="match status" value="1"/>
</dbReference>
<keyword evidence="5" id="KW-0902">Two-component regulatory system</keyword>
<dbReference type="Proteomes" id="UP000548476">
    <property type="component" value="Unassembled WGS sequence"/>
</dbReference>
<dbReference type="InterPro" id="IPR036890">
    <property type="entry name" value="HATPase_C_sf"/>
</dbReference>
<dbReference type="RefSeq" id="WP_184789036.1">
    <property type="nucleotide sequence ID" value="NZ_BONT01000046.1"/>
</dbReference>
<sequence>MESPNRRRHRHPAGDGRGGAHIGQSPARHRQGPGALAAQVETWRLRHDTAAAFAVTGTPRALPADVDEAVLRACQEGLSNAARHAGAAQLGVTLSYMEDLVVLDIRDDGRGFTATVTGGFGLKAMRQRAHSLGGDVRVESSPGNGTAVSVSIPLTGVAL</sequence>
<proteinExistence type="predicted"/>
<dbReference type="InterPro" id="IPR050482">
    <property type="entry name" value="Sensor_HK_TwoCompSys"/>
</dbReference>
<dbReference type="PANTHER" id="PTHR24421:SF62">
    <property type="entry name" value="SENSORY TRANSDUCTION HISTIDINE KINASE"/>
    <property type="match status" value="1"/>
</dbReference>
<dbReference type="InterPro" id="IPR005467">
    <property type="entry name" value="His_kinase_dom"/>
</dbReference>
<accession>A0A841FJZ7</accession>
<dbReference type="SUPFAM" id="SSF55874">
    <property type="entry name" value="ATPase domain of HSP90 chaperone/DNA topoisomerase II/histidine kinase"/>
    <property type="match status" value="1"/>
</dbReference>
<dbReference type="EMBL" id="JACHGT010000008">
    <property type="protein sequence ID" value="MBB6036204.1"/>
    <property type="molecule type" value="Genomic_DNA"/>
</dbReference>
<dbReference type="InterPro" id="IPR003594">
    <property type="entry name" value="HATPase_dom"/>
</dbReference>
<dbReference type="GO" id="GO:0000160">
    <property type="term" value="P:phosphorelay signal transduction system"/>
    <property type="evidence" value="ECO:0007669"/>
    <property type="project" value="UniProtKB-KW"/>
</dbReference>
<feature type="domain" description="Histidine kinase" evidence="7">
    <location>
        <begin position="78"/>
        <end position="156"/>
    </location>
</feature>
<dbReference type="InterPro" id="IPR004358">
    <property type="entry name" value="Sig_transdc_His_kin-like_C"/>
</dbReference>
<keyword evidence="3" id="KW-0808">Transferase</keyword>
<name>A0A841FJZ7_9ACTN</name>
<evidence type="ECO:0000256" key="4">
    <source>
        <dbReference type="ARBA" id="ARBA00022777"/>
    </source>
</evidence>
<evidence type="ECO:0000313" key="9">
    <source>
        <dbReference type="Proteomes" id="UP000548476"/>
    </source>
</evidence>
<dbReference type="CDD" id="cd16917">
    <property type="entry name" value="HATPase_UhpB-NarQ-NarX-like"/>
    <property type="match status" value="1"/>
</dbReference>
<comment type="caution">
    <text evidence="8">The sequence shown here is derived from an EMBL/GenBank/DDBJ whole genome shotgun (WGS) entry which is preliminary data.</text>
</comment>
<dbReference type="EC" id="2.7.13.3" evidence="2"/>
<keyword evidence="4 8" id="KW-0418">Kinase</keyword>
<evidence type="ECO:0000313" key="8">
    <source>
        <dbReference type="EMBL" id="MBB6036204.1"/>
    </source>
</evidence>
<feature type="compositionally biased region" description="Basic residues" evidence="6">
    <location>
        <begin position="1"/>
        <end position="11"/>
    </location>
</feature>
<evidence type="ECO:0000259" key="7">
    <source>
        <dbReference type="PROSITE" id="PS50109"/>
    </source>
</evidence>
<dbReference type="Gene3D" id="3.30.565.10">
    <property type="entry name" value="Histidine kinase-like ATPase, C-terminal domain"/>
    <property type="match status" value="1"/>
</dbReference>
<keyword evidence="9" id="KW-1185">Reference proteome</keyword>
<gene>
    <name evidence="8" type="ORF">HNR73_004072</name>
</gene>
<feature type="region of interest" description="Disordered" evidence="6">
    <location>
        <begin position="1"/>
        <end position="36"/>
    </location>
</feature>
<dbReference type="PRINTS" id="PR00344">
    <property type="entry name" value="BCTRLSENSOR"/>
</dbReference>
<organism evidence="8 9">
    <name type="scientific">Phytomonospora endophytica</name>
    <dbReference type="NCBI Taxonomy" id="714109"/>
    <lineage>
        <taxon>Bacteria</taxon>
        <taxon>Bacillati</taxon>
        <taxon>Actinomycetota</taxon>
        <taxon>Actinomycetes</taxon>
        <taxon>Micromonosporales</taxon>
        <taxon>Micromonosporaceae</taxon>
        <taxon>Phytomonospora</taxon>
    </lineage>
</organism>
<dbReference type="GO" id="GO:0004673">
    <property type="term" value="F:protein histidine kinase activity"/>
    <property type="evidence" value="ECO:0007669"/>
    <property type="project" value="UniProtKB-EC"/>
</dbReference>
<reference evidence="8 9" key="1">
    <citation type="submission" date="2020-08" db="EMBL/GenBank/DDBJ databases">
        <title>Genomic Encyclopedia of Type Strains, Phase IV (KMG-IV): sequencing the most valuable type-strain genomes for metagenomic binning, comparative biology and taxonomic classification.</title>
        <authorList>
            <person name="Goeker M."/>
        </authorList>
    </citation>
    <scope>NUCLEOTIDE SEQUENCE [LARGE SCALE GENOMIC DNA]</scope>
    <source>
        <strain evidence="8 9">YIM 65646</strain>
    </source>
</reference>
<evidence type="ECO:0000256" key="3">
    <source>
        <dbReference type="ARBA" id="ARBA00022679"/>
    </source>
</evidence>
<comment type="catalytic activity">
    <reaction evidence="1">
        <text>ATP + protein L-histidine = ADP + protein N-phospho-L-histidine.</text>
        <dbReference type="EC" id="2.7.13.3"/>
    </reaction>
</comment>
<dbReference type="AlphaFoldDB" id="A0A841FJZ7"/>
<protein>
    <recommendedName>
        <fullName evidence="2">histidine kinase</fullName>
        <ecNumber evidence="2">2.7.13.3</ecNumber>
    </recommendedName>
</protein>
<dbReference type="PANTHER" id="PTHR24421">
    <property type="entry name" value="NITRATE/NITRITE SENSOR PROTEIN NARX-RELATED"/>
    <property type="match status" value="1"/>
</dbReference>
<evidence type="ECO:0000256" key="5">
    <source>
        <dbReference type="ARBA" id="ARBA00023012"/>
    </source>
</evidence>
<dbReference type="PROSITE" id="PS50109">
    <property type="entry name" value="HIS_KIN"/>
    <property type="match status" value="1"/>
</dbReference>